<dbReference type="Gene3D" id="3.30.420.10">
    <property type="entry name" value="Ribonuclease H-like superfamily/Ribonuclease H"/>
    <property type="match status" value="1"/>
</dbReference>
<dbReference type="Gene3D" id="3.60.10.10">
    <property type="entry name" value="Endonuclease/exonuclease/phosphatase"/>
    <property type="match status" value="1"/>
</dbReference>
<dbReference type="SUPFAM" id="SSF56672">
    <property type="entry name" value="DNA/RNA polymerases"/>
    <property type="match status" value="1"/>
</dbReference>
<dbReference type="CDD" id="cd06222">
    <property type="entry name" value="RNase_H_like"/>
    <property type="match status" value="1"/>
</dbReference>
<dbReference type="Proteomes" id="UP000829196">
    <property type="component" value="Unassembled WGS sequence"/>
</dbReference>
<dbReference type="OrthoDB" id="783377at2759"/>
<proteinExistence type="predicted"/>
<keyword evidence="5" id="KW-1185">Reference proteome</keyword>
<sequence length="1164" mass="134539">MKACPEKVVLGIKNQSMENTEAAIGEVRKMTGEAKTSVINAKYGPWIHVQFKNRWVFKGGDGYRNNNSSKINLNDNVADCLGEQEDSVKMSNKEKEGMNNDAVNYVIPRARKKEAALYLKEMVKDHEIFFIGLMETKMSNINRKDVDVLVDTSSQVIVGDLSIPRMGIWWIATVYGNRCCKERETLWSLLDKCMVSSNPSIIGGDFNCVLNKEEKRGGKRHLARVASIHSFIAFKVNDKERVKSKIIRFEDTWRMYPAARSIVYHSWMKNDLSKCKDLNELKEKMKMDIMELQVKEAMDNDWSAQDLILLRSKIHELNVTLKRLSTWWNQRAKARWLEEGDYNSKLFHNFATARRNGNRVNQIIDVYNVMQIEEEDIEKVFIQHFESKWRSRDCQLTGWPDLLAHQKLNDEGIHALSSEFSVMELKQLVFQQGNNRSPGMDVLTSSFYKYYWDIVWKDLWNAINSFLTNGCMRKDWKDTLIISITKVKNPLLPSNYRPISLCQTNYKVVATMLVNRLKMCMPKLITEEQMAFILGRAISEHCLLAQEIFHKFKVSRNRKHTTVWDGLLLIRSSNGMASLLVMLILLWNALLMGLNIGIQISSRGPRITHLLYADDVVIFSHVSKEIAKEVKGIVDDFCNWTGQTVNANKSQIIFSNSVNNPMRKKIAKVLGFKVVKEMSYLGIKLTHNRLRAADFHDILINMMDRLNTWGKNFLSMGEVLFGIKLMEATVFTTLLGIIFANQEVWEMYNQWPIFADCAALEGVCVQQLMLENGQWNIVLLQEMFHPKMVMMISLIQVNFCRDDLLEMQKFCPGRTVSALAFEQVLKGRFSLDDDDYCNWLNKLKLSKKVETFWWRLGKSAIPTNLYLNNRKLMDNDSFARGCHMVKNYEHIIVQCKYLIDIIKQIVGWGISITIFHSLDHCFKELKRILAKHLGIVQIYCTIIYFSWKNRNQVKHGKTELPSYVVDSNALLVAITKTSPSLSNWSTNLLRESQISWCPPLKEWMKINVDASLTSSGLAGICGMFRDCNGRFIIAFGKKMIHWDIAQLEMGAILSVKDYVKSWMQDYKGVIVESDNINVITYIKNSLKQNNGIMDFKSVRDSLFVNDFNKVVFLHAYRKCNKVANLCATMDLENSFYFDSFSFDDIPPLMVKLIKEEYPPFEVCN</sequence>
<protein>
    <submittedName>
        <fullName evidence="4">Uncharacterized protein</fullName>
    </submittedName>
</protein>
<dbReference type="InterPro" id="IPR002156">
    <property type="entry name" value="RNaseH_domain"/>
</dbReference>
<dbReference type="PANTHER" id="PTHR31635:SF196">
    <property type="entry name" value="REVERSE TRANSCRIPTASE DOMAIN-CONTAINING PROTEIN-RELATED"/>
    <property type="match status" value="1"/>
</dbReference>
<dbReference type="EMBL" id="JAGYWB010000006">
    <property type="protein sequence ID" value="KAI0519500.1"/>
    <property type="molecule type" value="Genomic_DNA"/>
</dbReference>
<feature type="transmembrane region" description="Helical" evidence="1">
    <location>
        <begin position="576"/>
        <end position="598"/>
    </location>
</feature>
<evidence type="ECO:0000259" key="2">
    <source>
        <dbReference type="Pfam" id="PF00078"/>
    </source>
</evidence>
<dbReference type="InterPro" id="IPR036691">
    <property type="entry name" value="Endo/exonu/phosph_ase_sf"/>
</dbReference>
<organism evidence="4 5">
    <name type="scientific">Dendrobium nobile</name>
    <name type="common">Orchid</name>
    <dbReference type="NCBI Taxonomy" id="94219"/>
    <lineage>
        <taxon>Eukaryota</taxon>
        <taxon>Viridiplantae</taxon>
        <taxon>Streptophyta</taxon>
        <taxon>Embryophyta</taxon>
        <taxon>Tracheophyta</taxon>
        <taxon>Spermatophyta</taxon>
        <taxon>Magnoliopsida</taxon>
        <taxon>Liliopsida</taxon>
        <taxon>Asparagales</taxon>
        <taxon>Orchidaceae</taxon>
        <taxon>Epidendroideae</taxon>
        <taxon>Malaxideae</taxon>
        <taxon>Dendrobiinae</taxon>
        <taxon>Dendrobium</taxon>
    </lineage>
</organism>
<dbReference type="InterPro" id="IPR000477">
    <property type="entry name" value="RT_dom"/>
</dbReference>
<gene>
    <name evidence="4" type="ORF">KFK09_006949</name>
</gene>
<dbReference type="SUPFAM" id="SSF56219">
    <property type="entry name" value="DNase I-like"/>
    <property type="match status" value="1"/>
</dbReference>
<dbReference type="AlphaFoldDB" id="A0A8T3BSQ3"/>
<dbReference type="SMR" id="A0A8T3BSQ3"/>
<dbReference type="InterPro" id="IPR043502">
    <property type="entry name" value="DNA/RNA_pol_sf"/>
</dbReference>
<keyword evidence="1" id="KW-0472">Membrane</keyword>
<dbReference type="InterPro" id="IPR036397">
    <property type="entry name" value="RNaseH_sf"/>
</dbReference>
<dbReference type="GO" id="GO:0004523">
    <property type="term" value="F:RNA-DNA hybrid ribonuclease activity"/>
    <property type="evidence" value="ECO:0007669"/>
    <property type="project" value="InterPro"/>
</dbReference>
<keyword evidence="1" id="KW-1133">Transmembrane helix</keyword>
<dbReference type="InterPro" id="IPR044730">
    <property type="entry name" value="RNase_H-like_dom_plant"/>
</dbReference>
<feature type="domain" description="Reverse transcriptase" evidence="2">
    <location>
        <begin position="606"/>
        <end position="684"/>
    </location>
</feature>
<dbReference type="PANTHER" id="PTHR31635">
    <property type="entry name" value="REVERSE TRANSCRIPTASE DOMAIN-CONTAINING PROTEIN-RELATED"/>
    <property type="match status" value="1"/>
</dbReference>
<dbReference type="Pfam" id="PF00078">
    <property type="entry name" value="RVT_1"/>
    <property type="match status" value="1"/>
</dbReference>
<dbReference type="Pfam" id="PF13456">
    <property type="entry name" value="RVT_3"/>
    <property type="match status" value="1"/>
</dbReference>
<comment type="caution">
    <text evidence="4">The sequence shown here is derived from an EMBL/GenBank/DDBJ whole genome shotgun (WGS) entry which is preliminary data.</text>
</comment>
<keyword evidence="1" id="KW-0812">Transmembrane</keyword>
<dbReference type="CDD" id="cd01650">
    <property type="entry name" value="RT_nLTR_like"/>
    <property type="match status" value="1"/>
</dbReference>
<evidence type="ECO:0000256" key="1">
    <source>
        <dbReference type="SAM" id="Phobius"/>
    </source>
</evidence>
<evidence type="ECO:0000313" key="4">
    <source>
        <dbReference type="EMBL" id="KAI0519500.1"/>
    </source>
</evidence>
<name>A0A8T3BSQ3_DENNO</name>
<evidence type="ECO:0000313" key="5">
    <source>
        <dbReference type="Proteomes" id="UP000829196"/>
    </source>
</evidence>
<accession>A0A8T3BSQ3</accession>
<feature type="domain" description="RNase H type-1" evidence="3">
    <location>
        <begin position="1007"/>
        <end position="1129"/>
    </location>
</feature>
<evidence type="ECO:0000259" key="3">
    <source>
        <dbReference type="Pfam" id="PF13456"/>
    </source>
</evidence>
<reference evidence="4" key="1">
    <citation type="journal article" date="2022" name="Front. Genet.">
        <title>Chromosome-Scale Assembly of the Dendrobium nobile Genome Provides Insights Into the Molecular Mechanism of the Biosynthesis of the Medicinal Active Ingredient of Dendrobium.</title>
        <authorList>
            <person name="Xu Q."/>
            <person name="Niu S.-C."/>
            <person name="Li K.-L."/>
            <person name="Zheng P.-J."/>
            <person name="Zhang X.-J."/>
            <person name="Jia Y."/>
            <person name="Liu Y."/>
            <person name="Niu Y.-X."/>
            <person name="Yu L.-H."/>
            <person name="Chen D.-F."/>
            <person name="Zhang G.-Q."/>
        </authorList>
    </citation>
    <scope>NUCLEOTIDE SEQUENCE</scope>
    <source>
        <tissue evidence="4">Leaf</tissue>
    </source>
</reference>
<dbReference type="GO" id="GO:0003676">
    <property type="term" value="F:nucleic acid binding"/>
    <property type="evidence" value="ECO:0007669"/>
    <property type="project" value="InterPro"/>
</dbReference>